<comment type="similarity">
    <text evidence="1">Belongs to the glycosyltransferase 28 family.</text>
</comment>
<gene>
    <name evidence="8" type="ORF">RHGRI_000508</name>
</gene>
<feature type="domain" description="Glycosyl transferase family 28 C-terminal" evidence="6">
    <location>
        <begin position="308"/>
        <end position="384"/>
    </location>
</feature>
<organism evidence="8 9">
    <name type="scientific">Rhododendron griersonianum</name>
    <dbReference type="NCBI Taxonomy" id="479676"/>
    <lineage>
        <taxon>Eukaryota</taxon>
        <taxon>Viridiplantae</taxon>
        <taxon>Streptophyta</taxon>
        <taxon>Embryophyta</taxon>
        <taxon>Tracheophyta</taxon>
        <taxon>Spermatophyta</taxon>
        <taxon>Magnoliopsida</taxon>
        <taxon>eudicotyledons</taxon>
        <taxon>Gunneridae</taxon>
        <taxon>Pentapetalae</taxon>
        <taxon>asterids</taxon>
        <taxon>Ericales</taxon>
        <taxon>Ericaceae</taxon>
        <taxon>Ericoideae</taxon>
        <taxon>Rhodoreae</taxon>
        <taxon>Rhododendron</taxon>
    </lineage>
</organism>
<evidence type="ECO:0000256" key="4">
    <source>
        <dbReference type="ARBA" id="ARBA00022679"/>
    </source>
</evidence>
<dbReference type="InterPro" id="IPR050519">
    <property type="entry name" value="Glycosyltransf_28_UgtP"/>
</dbReference>
<evidence type="ECO:0000256" key="1">
    <source>
        <dbReference type="ARBA" id="ARBA00006962"/>
    </source>
</evidence>
<accession>A0AAV6LJP6</accession>
<dbReference type="Pfam" id="PF06925">
    <property type="entry name" value="MGDG_synth"/>
    <property type="match status" value="1"/>
</dbReference>
<dbReference type="Gene3D" id="3.40.50.2000">
    <property type="entry name" value="Glycogen Phosphorylase B"/>
    <property type="match status" value="1"/>
</dbReference>
<evidence type="ECO:0000313" key="9">
    <source>
        <dbReference type="Proteomes" id="UP000823749"/>
    </source>
</evidence>
<keyword evidence="3" id="KW-0328">Glycosyltransferase</keyword>
<sequence length="486" mass="54072">MVTTVASPRKSINTVFQRFAGGSSQKKRKYDVQDDYEGEGTVEMVQIGADKTKNVLILMSDTGGGHRASAEAIRDAFRLEFGDEYQVFVKDVWKEYTGWPLNDMERSYKFMIKHVQLWNLAFHSTSPRWIHSCYLAAMAAFYAKEVEAGLMEYKPDIIISVHPLMQHIPLWVLKWQGLQKKVVFVTVITDLNTCHRTWSVTQFNPGVNRCYCPSEEVAKRALLDGLEESQTRVFGLPIRPSFCRSVLSKVSFLYDISISCCISPDGCLGCDDLRVELEIDPALPAVLLMGGGEGMGPVKKTAKALGESLFDEELGKPIGQLIVICGRNKDLVSTLESLEWKIPVKIRGFETQMEKWMGACDCIITKAGPGTIAEALIKGLPIILNDYLPGQVNDHIASRKEKGNVPYVVDSGAGVFTRSPKETAKLVAEWFSTKTDELKRMSENALNLAQPDAVFDIVKDIHELSCQRGPVSSSSFVFTSSFSSLI</sequence>
<evidence type="ECO:0000256" key="2">
    <source>
        <dbReference type="ARBA" id="ARBA00012615"/>
    </source>
</evidence>
<feature type="domain" description="Diacylglycerol glucosyltransferase N-terminal" evidence="7">
    <location>
        <begin position="66"/>
        <end position="238"/>
    </location>
</feature>
<dbReference type="EMBL" id="JACTNZ010000001">
    <property type="protein sequence ID" value="KAG5564326.1"/>
    <property type="molecule type" value="Genomic_DNA"/>
</dbReference>
<reference evidence="8" key="1">
    <citation type="submission" date="2020-08" db="EMBL/GenBank/DDBJ databases">
        <title>Plant Genome Project.</title>
        <authorList>
            <person name="Zhang R.-G."/>
        </authorList>
    </citation>
    <scope>NUCLEOTIDE SEQUENCE</scope>
    <source>
        <strain evidence="8">WSP0</strain>
        <tissue evidence="8">Leaf</tissue>
    </source>
</reference>
<evidence type="ECO:0000256" key="5">
    <source>
        <dbReference type="ARBA" id="ARBA00046299"/>
    </source>
</evidence>
<dbReference type="InterPro" id="IPR009695">
    <property type="entry name" value="Diacylglyc_glucosyltr_N"/>
</dbReference>
<dbReference type="GO" id="GO:0046509">
    <property type="term" value="F:1,2-diacylglycerol 3-beta-galactosyltransferase activity"/>
    <property type="evidence" value="ECO:0007669"/>
    <property type="project" value="UniProtKB-EC"/>
</dbReference>
<dbReference type="Pfam" id="PF04101">
    <property type="entry name" value="Glyco_tran_28_C"/>
    <property type="match status" value="1"/>
</dbReference>
<evidence type="ECO:0000256" key="3">
    <source>
        <dbReference type="ARBA" id="ARBA00022676"/>
    </source>
</evidence>
<proteinExistence type="inferred from homology"/>
<dbReference type="AlphaFoldDB" id="A0AAV6LJP6"/>
<evidence type="ECO:0000259" key="7">
    <source>
        <dbReference type="Pfam" id="PF06925"/>
    </source>
</evidence>
<dbReference type="CDD" id="cd17507">
    <property type="entry name" value="GT28_Beta-DGS-like"/>
    <property type="match status" value="1"/>
</dbReference>
<dbReference type="Proteomes" id="UP000823749">
    <property type="component" value="Chromosome 1"/>
</dbReference>
<comment type="caution">
    <text evidence="8">The sequence shown here is derived from an EMBL/GenBank/DDBJ whole genome shotgun (WGS) entry which is preliminary data.</text>
</comment>
<dbReference type="EC" id="2.4.1.46" evidence="2"/>
<dbReference type="GO" id="GO:0031969">
    <property type="term" value="C:chloroplast membrane"/>
    <property type="evidence" value="ECO:0007669"/>
    <property type="project" value="UniProtKB-SubCell"/>
</dbReference>
<name>A0AAV6LJP6_9ERIC</name>
<keyword evidence="4" id="KW-0808">Transferase</keyword>
<keyword evidence="9" id="KW-1185">Reference proteome</keyword>
<evidence type="ECO:0000313" key="8">
    <source>
        <dbReference type="EMBL" id="KAG5564326.1"/>
    </source>
</evidence>
<dbReference type="PANTHER" id="PTHR43025:SF1">
    <property type="entry name" value="MONOGALACTOSYLDIACYLGLYCEROL SYNTHASE 2, CHLOROPLASTIC"/>
    <property type="match status" value="1"/>
</dbReference>
<comment type="subcellular location">
    <subcellularLocation>
        <location evidence="5">Plastid</location>
        <location evidence="5">Chloroplast membrane</location>
    </subcellularLocation>
</comment>
<dbReference type="SUPFAM" id="SSF53756">
    <property type="entry name" value="UDP-Glycosyltransferase/glycogen phosphorylase"/>
    <property type="match status" value="1"/>
</dbReference>
<protein>
    <recommendedName>
        <fullName evidence="2">monogalactosyldiacylglycerol synthase</fullName>
        <ecNumber evidence="2">2.4.1.46</ecNumber>
    </recommendedName>
</protein>
<dbReference type="PANTHER" id="PTHR43025">
    <property type="entry name" value="MONOGALACTOSYLDIACYLGLYCEROL SYNTHASE"/>
    <property type="match status" value="1"/>
</dbReference>
<dbReference type="GO" id="GO:0009247">
    <property type="term" value="P:glycolipid biosynthetic process"/>
    <property type="evidence" value="ECO:0007669"/>
    <property type="project" value="InterPro"/>
</dbReference>
<evidence type="ECO:0000259" key="6">
    <source>
        <dbReference type="Pfam" id="PF04101"/>
    </source>
</evidence>
<dbReference type="InterPro" id="IPR007235">
    <property type="entry name" value="Glyco_trans_28_C"/>
</dbReference>